<sequence>MLVCLEVSGEKPCVAIHVINLSPTAVLEGKVPEEVWSGKERSCKHLRVFGCKLYDPIAKKVIRSRDVVFAEDQNINDINKSVEDKVNDDLIDFDSQDEDEDKDQPAHEINLLEINEN</sequence>
<dbReference type="Pfam" id="PF25597">
    <property type="entry name" value="SH3_retrovirus"/>
    <property type="match status" value="1"/>
</dbReference>
<keyword evidence="4" id="KW-1185">Reference proteome</keyword>
<dbReference type="InterPro" id="IPR057670">
    <property type="entry name" value="SH3_retrovirus"/>
</dbReference>
<evidence type="ECO:0000313" key="3">
    <source>
        <dbReference type="EMBL" id="GAA0146479.1"/>
    </source>
</evidence>
<protein>
    <recommendedName>
        <fullName evidence="2">Retroviral polymerase SH3-like domain-containing protein</fullName>
    </recommendedName>
</protein>
<evidence type="ECO:0000313" key="4">
    <source>
        <dbReference type="Proteomes" id="UP001454036"/>
    </source>
</evidence>
<proteinExistence type="predicted"/>
<feature type="region of interest" description="Disordered" evidence="1">
    <location>
        <begin position="94"/>
        <end position="117"/>
    </location>
</feature>
<evidence type="ECO:0000259" key="2">
    <source>
        <dbReference type="Pfam" id="PF25597"/>
    </source>
</evidence>
<accession>A0AAV3P4S8</accession>
<comment type="caution">
    <text evidence="3">The sequence shown here is derived from an EMBL/GenBank/DDBJ whole genome shotgun (WGS) entry which is preliminary data.</text>
</comment>
<reference evidence="3 4" key="1">
    <citation type="submission" date="2024-01" db="EMBL/GenBank/DDBJ databases">
        <title>The complete chloroplast genome sequence of Lithospermum erythrorhizon: insights into the phylogenetic relationship among Boraginaceae species and the maternal lineages of purple gromwells.</title>
        <authorList>
            <person name="Okada T."/>
            <person name="Watanabe K."/>
        </authorList>
    </citation>
    <scope>NUCLEOTIDE SEQUENCE [LARGE SCALE GENOMIC DNA]</scope>
</reference>
<organism evidence="3 4">
    <name type="scientific">Lithospermum erythrorhizon</name>
    <name type="common">Purple gromwell</name>
    <name type="synonym">Lithospermum officinale var. erythrorhizon</name>
    <dbReference type="NCBI Taxonomy" id="34254"/>
    <lineage>
        <taxon>Eukaryota</taxon>
        <taxon>Viridiplantae</taxon>
        <taxon>Streptophyta</taxon>
        <taxon>Embryophyta</taxon>
        <taxon>Tracheophyta</taxon>
        <taxon>Spermatophyta</taxon>
        <taxon>Magnoliopsida</taxon>
        <taxon>eudicotyledons</taxon>
        <taxon>Gunneridae</taxon>
        <taxon>Pentapetalae</taxon>
        <taxon>asterids</taxon>
        <taxon>lamiids</taxon>
        <taxon>Boraginales</taxon>
        <taxon>Boraginaceae</taxon>
        <taxon>Boraginoideae</taxon>
        <taxon>Lithospermeae</taxon>
        <taxon>Lithospermum</taxon>
    </lineage>
</organism>
<dbReference type="AlphaFoldDB" id="A0AAV3P4S8"/>
<dbReference type="Proteomes" id="UP001454036">
    <property type="component" value="Unassembled WGS sequence"/>
</dbReference>
<gene>
    <name evidence="3" type="ORF">LIER_42911</name>
</gene>
<dbReference type="EMBL" id="BAABME010031628">
    <property type="protein sequence ID" value="GAA0146479.1"/>
    <property type="molecule type" value="Genomic_DNA"/>
</dbReference>
<feature type="domain" description="Retroviral polymerase SH3-like" evidence="2">
    <location>
        <begin position="50"/>
        <end position="79"/>
    </location>
</feature>
<evidence type="ECO:0000256" key="1">
    <source>
        <dbReference type="SAM" id="MobiDB-lite"/>
    </source>
</evidence>
<name>A0AAV3P4S8_LITER</name>